<dbReference type="OrthoDB" id="3918601at2759"/>
<gene>
    <name evidence="3" type="ORF">GOMPHAMPRED_000132</name>
</gene>
<dbReference type="Proteomes" id="UP000664169">
    <property type="component" value="Unassembled WGS sequence"/>
</dbReference>
<dbReference type="PANTHER" id="PTHR38794:SF1">
    <property type="entry name" value="INTEGRAL MEMBRANE PROTEIN"/>
    <property type="match status" value="1"/>
</dbReference>
<reference evidence="3" key="1">
    <citation type="submission" date="2021-03" db="EMBL/GenBank/DDBJ databases">
        <authorList>
            <person name="Tagirdzhanova G."/>
        </authorList>
    </citation>
    <scope>NUCLEOTIDE SEQUENCE</scope>
</reference>
<feature type="transmembrane region" description="Helical" evidence="1">
    <location>
        <begin position="236"/>
        <end position="261"/>
    </location>
</feature>
<dbReference type="EMBL" id="CAJPDQ010000001">
    <property type="protein sequence ID" value="CAF9903207.1"/>
    <property type="molecule type" value="Genomic_DNA"/>
</dbReference>
<feature type="transmembrane region" description="Helical" evidence="1">
    <location>
        <begin position="92"/>
        <end position="115"/>
    </location>
</feature>
<protein>
    <recommendedName>
        <fullName evidence="2">Rhodopsin domain-containing protein</fullName>
    </recommendedName>
</protein>
<feature type="transmembrane region" description="Helical" evidence="1">
    <location>
        <begin position="127"/>
        <end position="148"/>
    </location>
</feature>
<evidence type="ECO:0000313" key="3">
    <source>
        <dbReference type="EMBL" id="CAF9903207.1"/>
    </source>
</evidence>
<keyword evidence="1" id="KW-0812">Transmembrane</keyword>
<keyword evidence="1" id="KW-1133">Transmembrane helix</keyword>
<feature type="transmembrane region" description="Helical" evidence="1">
    <location>
        <begin position="205"/>
        <end position="230"/>
    </location>
</feature>
<proteinExistence type="predicted"/>
<keyword evidence="4" id="KW-1185">Reference proteome</keyword>
<dbReference type="AlphaFoldDB" id="A0A8H3ED19"/>
<organism evidence="3 4">
    <name type="scientific">Gomphillus americanus</name>
    <dbReference type="NCBI Taxonomy" id="1940652"/>
    <lineage>
        <taxon>Eukaryota</taxon>
        <taxon>Fungi</taxon>
        <taxon>Dikarya</taxon>
        <taxon>Ascomycota</taxon>
        <taxon>Pezizomycotina</taxon>
        <taxon>Lecanoromycetes</taxon>
        <taxon>OSLEUM clade</taxon>
        <taxon>Ostropomycetidae</taxon>
        <taxon>Ostropales</taxon>
        <taxon>Graphidaceae</taxon>
        <taxon>Gomphilloideae</taxon>
        <taxon>Gomphillus</taxon>
    </lineage>
</organism>
<name>A0A8H3ED19_9LECA</name>
<feature type="domain" description="Rhodopsin" evidence="2">
    <location>
        <begin position="32"/>
        <end position="266"/>
    </location>
</feature>
<evidence type="ECO:0000259" key="2">
    <source>
        <dbReference type="Pfam" id="PF20684"/>
    </source>
</evidence>
<dbReference type="Pfam" id="PF20684">
    <property type="entry name" value="Fung_rhodopsin"/>
    <property type="match status" value="1"/>
</dbReference>
<sequence length="374" mass="41579">MAHTSTPDPHSCMIKAVSWLMSMLAACFVATRFATKWSMTRKWTVDDTMIVFAVAFSFIQSIILTIAVAHGYAAQADFDVNNNPQLEIQEKLIYVSNIMFFLSTGSSMLSTSQLVLNLSPQISHRIVSWLISSATIVWTVVAFFSFAFQCGLPNPWDFINGQCYNQKALYTIIASANLVVEFGLILQPTVVIWNLQLALRHKLKIIACFCGRSIVAVGLIGLMVSIWLSGSNEKTMLFYGVTLSTVLVDNLSIMAASIPYLKPFLQGLKHSMTRIEMAHPKIENAYVLGRNSNVSKNPKSTMATSQTPTVREFEELESEESLSNLKTSNSDQQPILSEVRSQSTNHFRGIIMNTSEYSIESHPAGTMGVYNSKR</sequence>
<dbReference type="PANTHER" id="PTHR38794">
    <property type="entry name" value="INTEGRAL MEMBRANE PROTEIN"/>
    <property type="match status" value="1"/>
</dbReference>
<feature type="transmembrane region" description="Helical" evidence="1">
    <location>
        <begin position="16"/>
        <end position="35"/>
    </location>
</feature>
<accession>A0A8H3ED19</accession>
<feature type="transmembrane region" description="Helical" evidence="1">
    <location>
        <begin position="47"/>
        <end position="72"/>
    </location>
</feature>
<evidence type="ECO:0000256" key="1">
    <source>
        <dbReference type="SAM" id="Phobius"/>
    </source>
</evidence>
<comment type="caution">
    <text evidence="3">The sequence shown here is derived from an EMBL/GenBank/DDBJ whole genome shotgun (WGS) entry which is preliminary data.</text>
</comment>
<feature type="transmembrane region" description="Helical" evidence="1">
    <location>
        <begin position="168"/>
        <end position="193"/>
    </location>
</feature>
<keyword evidence="1" id="KW-0472">Membrane</keyword>
<evidence type="ECO:0000313" key="4">
    <source>
        <dbReference type="Proteomes" id="UP000664169"/>
    </source>
</evidence>
<dbReference type="InterPro" id="IPR049326">
    <property type="entry name" value="Rhodopsin_dom_fungi"/>
</dbReference>